<dbReference type="Pfam" id="PF09965">
    <property type="entry name" value="DUF2199"/>
    <property type="match status" value="1"/>
</dbReference>
<evidence type="ECO:0000313" key="2">
    <source>
        <dbReference type="Proteomes" id="UP000192674"/>
    </source>
</evidence>
<dbReference type="Proteomes" id="UP000192674">
    <property type="component" value="Unassembled WGS sequence"/>
</dbReference>
<dbReference type="RefSeq" id="WP_084425400.1">
    <property type="nucleotide sequence ID" value="NZ_FWXV01000001.1"/>
</dbReference>
<dbReference type="EMBL" id="FWXV01000001">
    <property type="protein sequence ID" value="SMC73664.1"/>
    <property type="molecule type" value="Genomic_DNA"/>
</dbReference>
<dbReference type="InterPro" id="IPR018697">
    <property type="entry name" value="DUF2199"/>
</dbReference>
<sequence length="408" mass="46857">MAERISVRMERVDRTWSDPSEEQLYDLISELNLRHQFLIVDRVDAPNDEYYMQLRISDDFSYYDIEYRDGGPDAHFTAVVSRENEFGAHDLVAQVISLWASGQDGWREALPWERWTPARCGCCGELIETTGQIDFGFDLPDVAYDKSDTEVEKVNLRLVRVDGEGGFVRCVMPVALTDDLRLVLGVWVRVSDADFEHVVSVWSEQAYQDLVVQGTLANMIRPWGHEIYEAPLTAAVHEADKIPVVDASEHPVLHRVLTETWERDHVLSYFADALPVSFQERIGEHWSIERSAGLSARVDDHTVRFAGRYRTVLIDQFDDRAGRSVDEFLDVLLDGGPQLPDDQMCWRRAGDELRHARWMETTVDGHEQNEVHCFVVRPGRMLRAVCIHDAPADHAWAMHVFNSMTYRP</sequence>
<gene>
    <name evidence="1" type="ORF">SAMN05661093_01795</name>
</gene>
<keyword evidence="2" id="KW-1185">Reference proteome</keyword>
<organism evidence="1 2">
    <name type="scientific">Kibdelosporangium aridum</name>
    <dbReference type="NCBI Taxonomy" id="2030"/>
    <lineage>
        <taxon>Bacteria</taxon>
        <taxon>Bacillati</taxon>
        <taxon>Actinomycetota</taxon>
        <taxon>Actinomycetes</taxon>
        <taxon>Pseudonocardiales</taxon>
        <taxon>Pseudonocardiaceae</taxon>
        <taxon>Kibdelosporangium</taxon>
    </lineage>
</organism>
<dbReference type="AlphaFoldDB" id="A0A1W2BLF3"/>
<name>A0A1W2BLF3_KIBAR</name>
<dbReference type="OrthoDB" id="3523497at2"/>
<reference evidence="1 2" key="1">
    <citation type="submission" date="2017-04" db="EMBL/GenBank/DDBJ databases">
        <authorList>
            <person name="Afonso C.L."/>
            <person name="Miller P.J."/>
            <person name="Scott M.A."/>
            <person name="Spackman E."/>
            <person name="Goraichik I."/>
            <person name="Dimitrov K.M."/>
            <person name="Suarez D.L."/>
            <person name="Swayne D.E."/>
        </authorList>
    </citation>
    <scope>NUCLEOTIDE SEQUENCE [LARGE SCALE GENOMIC DNA]</scope>
    <source>
        <strain evidence="1 2">DSM 43828</strain>
    </source>
</reference>
<proteinExistence type="predicted"/>
<accession>A0A1W2BLF3</accession>
<evidence type="ECO:0000313" key="1">
    <source>
        <dbReference type="EMBL" id="SMC73664.1"/>
    </source>
</evidence>
<protein>
    <submittedName>
        <fullName evidence="1">Uncharacterized protein</fullName>
    </submittedName>
</protein>